<dbReference type="OrthoDB" id="5359219at2759"/>
<protein>
    <submittedName>
        <fullName evidence="2">CLUMA_CG007413, isoform A</fullName>
    </submittedName>
</protein>
<proteinExistence type="predicted"/>
<dbReference type="Gene3D" id="2.60.40.10">
    <property type="entry name" value="Immunoglobulins"/>
    <property type="match status" value="2"/>
</dbReference>
<evidence type="ECO:0000313" key="2">
    <source>
        <dbReference type="EMBL" id="CRK93886.1"/>
    </source>
</evidence>
<dbReference type="AlphaFoldDB" id="A0A1J1I4R4"/>
<sequence length="347" mass="39728">MTFKSFSVKHQQSLLLIIFFTMSFVGVKPYRDGEKHHKHHNSLSDNNSFETMNNTRVIAQIGGSAILPCVVDASSPATVTWIRRRDYRLLTVGLTTYSSEERFHVEHARHKGVWDLRIKSVQKSDKGIYECNLSHHPPKSIFIEVFVVEAFAEITGTPDVHIDEGSTLRLECRIVKATEKPAYVFWYHEDKMVNFNLQDGYSVITIPKLSTFAHNHHPDDDDDDVDDDNDITHHIFPLLLDSHNSIESGLQVEHETPTAISVLLVQEVQFKHAGNYTCAPSNTRPTNINVHVLRGKYTFLSLSRHQNILTLVPVIKMLIVSKRYHDVVFVVDLNSQHDYISTRYIDV</sequence>
<dbReference type="InterPro" id="IPR013783">
    <property type="entry name" value="Ig-like_fold"/>
</dbReference>
<dbReference type="PROSITE" id="PS50835">
    <property type="entry name" value="IG_LIKE"/>
    <property type="match status" value="2"/>
</dbReference>
<dbReference type="SUPFAM" id="SSF48726">
    <property type="entry name" value="Immunoglobulin"/>
    <property type="match status" value="2"/>
</dbReference>
<dbReference type="PANTHER" id="PTHR23279">
    <property type="entry name" value="DEFECTIVE PROBOSCIS EXTENSION RESPONSE DPR -RELATED"/>
    <property type="match status" value="1"/>
</dbReference>
<dbReference type="SMART" id="SM00409">
    <property type="entry name" value="IG"/>
    <property type="match status" value="2"/>
</dbReference>
<dbReference type="InterPro" id="IPR003599">
    <property type="entry name" value="Ig_sub"/>
</dbReference>
<reference evidence="2 3" key="1">
    <citation type="submission" date="2015-04" db="EMBL/GenBank/DDBJ databases">
        <authorList>
            <person name="Syromyatnikov M.Y."/>
            <person name="Popov V.N."/>
        </authorList>
    </citation>
    <scope>NUCLEOTIDE SEQUENCE [LARGE SCALE GENOMIC DNA]</scope>
</reference>
<feature type="domain" description="Ig-like" evidence="1">
    <location>
        <begin position="138"/>
        <end position="289"/>
    </location>
</feature>
<dbReference type="STRING" id="568069.A0A1J1I4R4"/>
<evidence type="ECO:0000313" key="3">
    <source>
        <dbReference type="Proteomes" id="UP000183832"/>
    </source>
</evidence>
<dbReference type="InterPro" id="IPR003598">
    <property type="entry name" value="Ig_sub2"/>
</dbReference>
<dbReference type="InterPro" id="IPR007110">
    <property type="entry name" value="Ig-like_dom"/>
</dbReference>
<dbReference type="GO" id="GO:0050808">
    <property type="term" value="P:synapse organization"/>
    <property type="evidence" value="ECO:0007669"/>
    <property type="project" value="TreeGrafter"/>
</dbReference>
<organism evidence="2 3">
    <name type="scientific">Clunio marinus</name>
    <dbReference type="NCBI Taxonomy" id="568069"/>
    <lineage>
        <taxon>Eukaryota</taxon>
        <taxon>Metazoa</taxon>
        <taxon>Ecdysozoa</taxon>
        <taxon>Arthropoda</taxon>
        <taxon>Hexapoda</taxon>
        <taxon>Insecta</taxon>
        <taxon>Pterygota</taxon>
        <taxon>Neoptera</taxon>
        <taxon>Endopterygota</taxon>
        <taxon>Diptera</taxon>
        <taxon>Nematocera</taxon>
        <taxon>Chironomoidea</taxon>
        <taxon>Chironomidae</taxon>
        <taxon>Clunio</taxon>
    </lineage>
</organism>
<dbReference type="EMBL" id="CVRI01000038">
    <property type="protein sequence ID" value="CRK93886.1"/>
    <property type="molecule type" value="Genomic_DNA"/>
</dbReference>
<dbReference type="InterPro" id="IPR013106">
    <property type="entry name" value="Ig_V-set"/>
</dbReference>
<name>A0A1J1I4R4_9DIPT</name>
<dbReference type="Proteomes" id="UP000183832">
    <property type="component" value="Unassembled WGS sequence"/>
</dbReference>
<evidence type="ECO:0000259" key="1">
    <source>
        <dbReference type="PROSITE" id="PS50835"/>
    </source>
</evidence>
<dbReference type="InterPro" id="IPR036179">
    <property type="entry name" value="Ig-like_dom_sf"/>
</dbReference>
<accession>A0A1J1I4R4</accession>
<dbReference type="GO" id="GO:0032589">
    <property type="term" value="C:neuron projection membrane"/>
    <property type="evidence" value="ECO:0007669"/>
    <property type="project" value="TreeGrafter"/>
</dbReference>
<dbReference type="Pfam" id="PF07686">
    <property type="entry name" value="V-set"/>
    <property type="match status" value="1"/>
</dbReference>
<dbReference type="PANTHER" id="PTHR23279:SF2">
    <property type="entry name" value="DEFECTIVE PROBOSCIS EXTENSION RESPONSE 19, ISOFORM A"/>
    <property type="match status" value="1"/>
</dbReference>
<dbReference type="InterPro" id="IPR037448">
    <property type="entry name" value="Zig-8"/>
</dbReference>
<feature type="domain" description="Ig-like" evidence="1">
    <location>
        <begin position="62"/>
        <end position="135"/>
    </location>
</feature>
<keyword evidence="3" id="KW-1185">Reference proteome</keyword>
<gene>
    <name evidence="2" type="ORF">CLUMA_CG007413</name>
</gene>
<dbReference type="SMART" id="SM00408">
    <property type="entry name" value="IGc2"/>
    <property type="match status" value="2"/>
</dbReference>